<evidence type="ECO:0000256" key="8">
    <source>
        <dbReference type="ARBA" id="ARBA00023136"/>
    </source>
</evidence>
<dbReference type="InterPro" id="IPR003439">
    <property type="entry name" value="ABC_transporter-like_ATP-bd"/>
</dbReference>
<dbReference type="SMART" id="SM00382">
    <property type="entry name" value="AAA"/>
    <property type="match status" value="1"/>
</dbReference>
<protein>
    <submittedName>
        <fullName evidence="12">Sugar ABC transporter ATP-binding protein</fullName>
    </submittedName>
</protein>
<evidence type="ECO:0000256" key="5">
    <source>
        <dbReference type="ARBA" id="ARBA00022741"/>
    </source>
</evidence>
<dbReference type="Gene3D" id="1.20.1560.10">
    <property type="entry name" value="ABC transporter type 1, transmembrane domain"/>
    <property type="match status" value="1"/>
</dbReference>
<dbReference type="OrthoDB" id="9762778at2"/>
<dbReference type="Pfam" id="PF00664">
    <property type="entry name" value="ABC_membrane"/>
    <property type="match status" value="1"/>
</dbReference>
<keyword evidence="4 9" id="KW-0812">Transmembrane</keyword>
<dbReference type="PROSITE" id="PS50893">
    <property type="entry name" value="ABC_TRANSPORTER_2"/>
    <property type="match status" value="1"/>
</dbReference>
<dbReference type="GO" id="GO:0005524">
    <property type="term" value="F:ATP binding"/>
    <property type="evidence" value="ECO:0007669"/>
    <property type="project" value="UniProtKB-KW"/>
</dbReference>
<keyword evidence="8 9" id="KW-0472">Membrane</keyword>
<dbReference type="AlphaFoldDB" id="A0A410DXZ7"/>
<evidence type="ECO:0000256" key="7">
    <source>
        <dbReference type="ARBA" id="ARBA00022989"/>
    </source>
</evidence>
<proteinExistence type="predicted"/>
<dbReference type="PANTHER" id="PTHR43394:SF1">
    <property type="entry name" value="ATP-BINDING CASSETTE SUB-FAMILY B MEMBER 10, MITOCHONDRIAL"/>
    <property type="match status" value="1"/>
</dbReference>
<dbReference type="PROSITE" id="PS00211">
    <property type="entry name" value="ABC_TRANSPORTER_1"/>
    <property type="match status" value="1"/>
</dbReference>
<evidence type="ECO:0000256" key="1">
    <source>
        <dbReference type="ARBA" id="ARBA00004651"/>
    </source>
</evidence>
<comment type="subcellular location">
    <subcellularLocation>
        <location evidence="1">Cell membrane</location>
        <topology evidence="1">Multi-pass membrane protein</topology>
    </subcellularLocation>
</comment>
<dbReference type="InterPro" id="IPR011527">
    <property type="entry name" value="ABC1_TM_dom"/>
</dbReference>
<keyword evidence="7 9" id="KW-1133">Transmembrane helix</keyword>
<dbReference type="Proteomes" id="UP000286268">
    <property type="component" value="Chromosome"/>
</dbReference>
<evidence type="ECO:0000256" key="3">
    <source>
        <dbReference type="ARBA" id="ARBA00022475"/>
    </source>
</evidence>
<feature type="transmembrane region" description="Helical" evidence="9">
    <location>
        <begin position="141"/>
        <end position="158"/>
    </location>
</feature>
<feature type="transmembrane region" description="Helical" evidence="9">
    <location>
        <begin position="59"/>
        <end position="80"/>
    </location>
</feature>
<feature type="domain" description="ABC transmembrane type-1" evidence="11">
    <location>
        <begin position="22"/>
        <end position="305"/>
    </location>
</feature>
<evidence type="ECO:0000256" key="9">
    <source>
        <dbReference type="SAM" id="Phobius"/>
    </source>
</evidence>
<feature type="transmembrane region" description="Helical" evidence="9">
    <location>
        <begin position="20"/>
        <end position="39"/>
    </location>
</feature>
<dbReference type="InterPro" id="IPR036640">
    <property type="entry name" value="ABC1_TM_sf"/>
</dbReference>
<dbReference type="InterPro" id="IPR017871">
    <property type="entry name" value="ABC_transporter-like_CS"/>
</dbReference>
<dbReference type="GO" id="GO:0015421">
    <property type="term" value="F:ABC-type oligopeptide transporter activity"/>
    <property type="evidence" value="ECO:0007669"/>
    <property type="project" value="TreeGrafter"/>
</dbReference>
<dbReference type="FunFam" id="3.40.50.300:FF:000287">
    <property type="entry name" value="Multidrug ABC transporter ATP-binding protein"/>
    <property type="match status" value="1"/>
</dbReference>
<name>A0A410DXZ7_9CLOT</name>
<sequence length="579" mass="64578">MKNKTLSRLLTYVKKYKIQLSLVIVFAIASNILTIIAPFFTGKAIDYMVKRGQVDFPEILKVVALLAVVYGLSALLQWFLSIFTNVISNRTVRDIREELFEKLNTLPLKYYDGKAHGDIISRFTNDIDAVSEGLLQGITQLFSGIVTFLGSLIFMVAISPVITLVVVVMTPLCFLLSSFIAKNSKKMFREQSKTLGELNGYIEEIIGNQKIVKAFNYEERSQQVFKEINDRLYQCGQKAQFYSSLTNPGTRYINNLTYIFSGIIGALVSVAGGLSIGKISSFLIYSNQFAKPINDITSIATQLQSAMASAERVFAVLDEKGEVSEENKDIIKDKGVREVRFENVSFSYKKESPLIEDFTMDIKPGSTVAIVGPTGAGKTTLVNLLMRFYETDGGSIFIDGKDTKEVTRESVRSSFGMVLQESWLFAGTIRDNIAYGRKDATEEEIIKASKAAYAHSFIKRLPNGYDTMITEDGGNLSQGQRQLLTIARVMLMNPTMLILDEATSSIDTLTEVRIQKAFLTLMKGKTSFVIAHRLSTIREADLILVMNNGKIIEKGNHEQLLEAKGFYANLYNSQYALAN</sequence>
<evidence type="ECO:0000259" key="10">
    <source>
        <dbReference type="PROSITE" id="PS50893"/>
    </source>
</evidence>
<dbReference type="SUPFAM" id="SSF52540">
    <property type="entry name" value="P-loop containing nucleoside triphosphate hydrolases"/>
    <property type="match status" value="1"/>
</dbReference>
<dbReference type="EMBL" id="CP025746">
    <property type="protein sequence ID" value="QAA33984.1"/>
    <property type="molecule type" value="Genomic_DNA"/>
</dbReference>
<keyword evidence="3" id="KW-1003">Cell membrane</keyword>
<accession>A0A410DXZ7</accession>
<organism evidence="12 13">
    <name type="scientific">Clostridium manihotivorum</name>
    <dbReference type="NCBI Taxonomy" id="2320868"/>
    <lineage>
        <taxon>Bacteria</taxon>
        <taxon>Bacillati</taxon>
        <taxon>Bacillota</taxon>
        <taxon>Clostridia</taxon>
        <taxon>Eubacteriales</taxon>
        <taxon>Clostridiaceae</taxon>
        <taxon>Clostridium</taxon>
    </lineage>
</organism>
<keyword evidence="13" id="KW-1185">Reference proteome</keyword>
<dbReference type="RefSeq" id="WP_128214704.1">
    <property type="nucleotide sequence ID" value="NZ_CP025746.1"/>
</dbReference>
<evidence type="ECO:0000313" key="12">
    <source>
        <dbReference type="EMBL" id="QAA33984.1"/>
    </source>
</evidence>
<evidence type="ECO:0000259" key="11">
    <source>
        <dbReference type="PROSITE" id="PS50929"/>
    </source>
</evidence>
<gene>
    <name evidence="12" type="ORF">C1I91_21470</name>
</gene>
<dbReference type="InterPro" id="IPR027417">
    <property type="entry name" value="P-loop_NTPase"/>
</dbReference>
<feature type="transmembrane region" description="Helical" evidence="9">
    <location>
        <begin position="256"/>
        <end position="277"/>
    </location>
</feature>
<feature type="transmembrane region" description="Helical" evidence="9">
    <location>
        <begin position="164"/>
        <end position="181"/>
    </location>
</feature>
<dbReference type="GO" id="GO:0005886">
    <property type="term" value="C:plasma membrane"/>
    <property type="evidence" value="ECO:0007669"/>
    <property type="project" value="UniProtKB-SubCell"/>
</dbReference>
<evidence type="ECO:0000256" key="6">
    <source>
        <dbReference type="ARBA" id="ARBA00022840"/>
    </source>
</evidence>
<evidence type="ECO:0000256" key="2">
    <source>
        <dbReference type="ARBA" id="ARBA00022448"/>
    </source>
</evidence>
<dbReference type="Gene3D" id="3.40.50.300">
    <property type="entry name" value="P-loop containing nucleotide triphosphate hydrolases"/>
    <property type="match status" value="1"/>
</dbReference>
<dbReference type="GO" id="GO:0016887">
    <property type="term" value="F:ATP hydrolysis activity"/>
    <property type="evidence" value="ECO:0007669"/>
    <property type="project" value="InterPro"/>
</dbReference>
<dbReference type="FunFam" id="1.20.1560.10:FF:000011">
    <property type="entry name" value="Multidrug ABC transporter ATP-binding protein"/>
    <property type="match status" value="1"/>
</dbReference>
<dbReference type="CDD" id="cd03254">
    <property type="entry name" value="ABCC_Glucan_exporter_like"/>
    <property type="match status" value="1"/>
</dbReference>
<dbReference type="InterPro" id="IPR039421">
    <property type="entry name" value="Type_1_exporter"/>
</dbReference>
<keyword evidence="2" id="KW-0813">Transport</keyword>
<dbReference type="PANTHER" id="PTHR43394">
    <property type="entry name" value="ATP-DEPENDENT PERMEASE MDL1, MITOCHONDRIAL"/>
    <property type="match status" value="1"/>
</dbReference>
<evidence type="ECO:0000256" key="4">
    <source>
        <dbReference type="ARBA" id="ARBA00022692"/>
    </source>
</evidence>
<dbReference type="KEGG" id="cmah:C1I91_21470"/>
<dbReference type="SUPFAM" id="SSF90123">
    <property type="entry name" value="ABC transporter transmembrane region"/>
    <property type="match status" value="1"/>
</dbReference>
<evidence type="ECO:0000313" key="13">
    <source>
        <dbReference type="Proteomes" id="UP000286268"/>
    </source>
</evidence>
<feature type="domain" description="ABC transporter" evidence="10">
    <location>
        <begin position="339"/>
        <end position="573"/>
    </location>
</feature>
<dbReference type="CDD" id="cd18547">
    <property type="entry name" value="ABC_6TM_Tm288_like"/>
    <property type="match status" value="1"/>
</dbReference>
<keyword evidence="5" id="KW-0547">Nucleotide-binding</keyword>
<reference evidence="12 13" key="1">
    <citation type="submission" date="2018-01" db="EMBL/GenBank/DDBJ databases">
        <title>Genome Sequencing and Assembly of Anaerobacter polyendosporus strain CT4.</title>
        <authorList>
            <person name="Tachaapaikoon C."/>
            <person name="Sutheeworapong S."/>
            <person name="Jenjaroenpun P."/>
            <person name="Wongsurawat T."/>
            <person name="Nookeaw I."/>
            <person name="Cheawchanlertfa P."/>
            <person name="Kosugi A."/>
            <person name="Cheevadhanarak S."/>
            <person name="Ratanakhanokchai K."/>
        </authorList>
    </citation>
    <scope>NUCLEOTIDE SEQUENCE [LARGE SCALE GENOMIC DNA]</scope>
    <source>
        <strain evidence="12 13">CT4</strain>
    </source>
</reference>
<dbReference type="Pfam" id="PF00005">
    <property type="entry name" value="ABC_tran"/>
    <property type="match status" value="1"/>
</dbReference>
<keyword evidence="6 12" id="KW-0067">ATP-binding</keyword>
<dbReference type="InterPro" id="IPR003593">
    <property type="entry name" value="AAA+_ATPase"/>
</dbReference>
<dbReference type="PROSITE" id="PS50929">
    <property type="entry name" value="ABC_TM1F"/>
    <property type="match status" value="1"/>
</dbReference>